<dbReference type="EMBL" id="CAVMJV010000007">
    <property type="protein sequence ID" value="CAK5034093.1"/>
    <property type="molecule type" value="Genomic_DNA"/>
</dbReference>
<evidence type="ECO:0000313" key="1">
    <source>
        <dbReference type="EMBL" id="CAK5034093.1"/>
    </source>
</evidence>
<keyword evidence="2" id="KW-1185">Reference proteome</keyword>
<reference evidence="1" key="1">
    <citation type="submission" date="2023-11" db="EMBL/GenBank/DDBJ databases">
        <authorList>
            <person name="Poullet M."/>
        </authorList>
    </citation>
    <scope>NUCLEOTIDE SEQUENCE</scope>
    <source>
        <strain evidence="1">E1834</strain>
    </source>
</reference>
<sequence>MDDVLDVESEMGENVLSSLTPEEEQQLLNGSNNKNNNQKIGEENVPKTIQTQTSPAQLPQNICFPFQIPNMPVMTQQFPNQQMYAQFPNCQMPMLIPMYPPQFLQYSQMPANNPQNFPPQMNINPQAQPQQNFQQPVTQVAQPPINSENSQRPTTDFAGFMHSFDRMSLSWALDKIPDLKGPEGVDQIKTFFKKFDSATEGISDVVRLKALESKISGRAERAFNTALGNSPFIYSSVRREMLRILETTDTKEICAFDELMSGVKRRENENIDSLANRIASLVKRAYPVMTNNLLDEYSIKHLIRSIGDSNLALNLEIARQDGMSFDSFVSLAARAESTQKATRHINFQSKPAVQQFSQRNTFTPRNEITCFNCGKPGHLSRDCFSNRNKQNMAKDNVATATEANRTFLNTKNNINELSRNTAVWQGNGQTRALPPSGNQLKNGCITIHDEIPENHVNSCGINILEIKEELKKIPEQEAKAEIIKNSIGPVMSIKVSVKDLPAKGMLDGGAQISLISSSFLLKMLKDKGIELKNIGFSRAKTKISDVNGQKLECHGIVELEIKRENQEEIKTCFHITDAPFGYDLLFGTNSLGKLGFKLLDVPNNDLIDFGSEGLDQNNDAEKVIYETRIQTLSVEFEDVGSDGIELNVFEDKAGNDKKEENEELNKIKEKKFEENLKEDEKKVEFEGKRSVCGKELAKAAKKNCRILNGNFLRINMEQKRKFDRKRSIFVGNLPYKTINESVRAYFSKCGKITGVRLLRNKQTGLCKGVGYIEFIDPASIKRAFELNELTFEGRKLRISRMYEKKKLAKMRDKNQNLKLKHSRLEKGIEKCLNRRGGFKEKKVLETIPRTELSKYEEGRGGKVESRLIGKRSKMNEIEKLKATQMPIHELGVPNVKAKMVVPRNERSGRNSMRNDSRRSGLGDQTSRSRWMGTENWRERDLGDQPPRSRWSGNEIRRERDLGDQTPRSRWNGNENRRGRGLGDRTPRRSVFERIRETVYEPPPFAAEY</sequence>
<dbReference type="Proteomes" id="UP001497535">
    <property type="component" value="Unassembled WGS sequence"/>
</dbReference>
<organism evidence="1 2">
    <name type="scientific">Meloidogyne enterolobii</name>
    <name type="common">Root-knot nematode worm</name>
    <name type="synonym">Meloidogyne mayaguensis</name>
    <dbReference type="NCBI Taxonomy" id="390850"/>
    <lineage>
        <taxon>Eukaryota</taxon>
        <taxon>Metazoa</taxon>
        <taxon>Ecdysozoa</taxon>
        <taxon>Nematoda</taxon>
        <taxon>Chromadorea</taxon>
        <taxon>Rhabditida</taxon>
        <taxon>Tylenchina</taxon>
        <taxon>Tylenchomorpha</taxon>
        <taxon>Tylenchoidea</taxon>
        <taxon>Meloidogynidae</taxon>
        <taxon>Meloidogyninae</taxon>
        <taxon>Meloidogyne</taxon>
    </lineage>
</organism>
<accession>A0ACB0Y7D4</accession>
<protein>
    <submittedName>
        <fullName evidence="1">Uncharacterized protein</fullName>
    </submittedName>
</protein>
<comment type="caution">
    <text evidence="1">The sequence shown here is derived from an EMBL/GenBank/DDBJ whole genome shotgun (WGS) entry which is preliminary data.</text>
</comment>
<evidence type="ECO:0000313" key="2">
    <source>
        <dbReference type="Proteomes" id="UP001497535"/>
    </source>
</evidence>
<gene>
    <name evidence="1" type="ORF">MENTE1834_LOCUS8335</name>
</gene>
<name>A0ACB0Y7D4_MELEN</name>
<proteinExistence type="predicted"/>